<evidence type="ECO:0000313" key="1">
    <source>
        <dbReference type="EMBL" id="CAK0898860.1"/>
    </source>
</evidence>
<feature type="non-terminal residue" evidence="1">
    <location>
        <position position="1"/>
    </location>
</feature>
<gene>
    <name evidence="1" type="ORF">PCOR1329_LOCUS76535</name>
</gene>
<dbReference type="Proteomes" id="UP001189429">
    <property type="component" value="Unassembled WGS sequence"/>
</dbReference>
<sequence length="158" mass="17626">RSSSTVHVEVQLNLGGAAAENLTAAAEPPDYAENDTVPAVRARAPRPQRRPARNAFVMMAFDLPGRQPRGLWNVLAMADVIRTVSKYPLVLLTNTTQWPDGTDVVSSFAQLGVRVLPVMDVPVPEAVLHEYRDMPCQYENPPVCVHQFLKLQIWRLQE</sequence>
<keyword evidence="2" id="KW-1185">Reference proteome</keyword>
<protein>
    <submittedName>
        <fullName evidence="1">Uncharacterized protein</fullName>
    </submittedName>
</protein>
<accession>A0ABN9XKP9</accession>
<reference evidence="1" key="1">
    <citation type="submission" date="2023-10" db="EMBL/GenBank/DDBJ databases">
        <authorList>
            <person name="Chen Y."/>
            <person name="Shah S."/>
            <person name="Dougan E. K."/>
            <person name="Thang M."/>
            <person name="Chan C."/>
        </authorList>
    </citation>
    <scope>NUCLEOTIDE SEQUENCE [LARGE SCALE GENOMIC DNA]</scope>
</reference>
<name>A0ABN9XKP9_9DINO</name>
<organism evidence="1 2">
    <name type="scientific">Prorocentrum cordatum</name>
    <dbReference type="NCBI Taxonomy" id="2364126"/>
    <lineage>
        <taxon>Eukaryota</taxon>
        <taxon>Sar</taxon>
        <taxon>Alveolata</taxon>
        <taxon>Dinophyceae</taxon>
        <taxon>Prorocentrales</taxon>
        <taxon>Prorocentraceae</taxon>
        <taxon>Prorocentrum</taxon>
    </lineage>
</organism>
<comment type="caution">
    <text evidence="1">The sequence shown here is derived from an EMBL/GenBank/DDBJ whole genome shotgun (WGS) entry which is preliminary data.</text>
</comment>
<feature type="non-terminal residue" evidence="1">
    <location>
        <position position="158"/>
    </location>
</feature>
<evidence type="ECO:0000313" key="2">
    <source>
        <dbReference type="Proteomes" id="UP001189429"/>
    </source>
</evidence>
<proteinExistence type="predicted"/>
<dbReference type="EMBL" id="CAUYUJ010020515">
    <property type="protein sequence ID" value="CAK0898860.1"/>
    <property type="molecule type" value="Genomic_DNA"/>
</dbReference>